<organism evidence="3 4">
    <name type="scientific">Streptococcus cuniculipharyngis</name>
    <dbReference type="NCBI Taxonomy" id="1562651"/>
    <lineage>
        <taxon>Bacteria</taxon>
        <taxon>Bacillati</taxon>
        <taxon>Bacillota</taxon>
        <taxon>Bacilli</taxon>
        <taxon>Lactobacillales</taxon>
        <taxon>Streptococcaceae</taxon>
        <taxon>Streptococcus</taxon>
    </lineage>
</organism>
<feature type="domain" description="Replicative helicase loading/DNA remodeling protein DnaB N-terminal winged helix" evidence="2">
    <location>
        <begin position="1"/>
        <end position="225"/>
    </location>
</feature>
<dbReference type="AlphaFoldDB" id="A0A5C5SE75"/>
<dbReference type="OrthoDB" id="2082007at2"/>
<dbReference type="EMBL" id="VOHL01000002">
    <property type="protein sequence ID" value="TWS98155.1"/>
    <property type="molecule type" value="Genomic_DNA"/>
</dbReference>
<comment type="caution">
    <text evidence="3">The sequence shown here is derived from an EMBL/GenBank/DDBJ whole genome shotgun (WGS) entry which is preliminary data.</text>
</comment>
<dbReference type="RefSeq" id="WP_146567051.1">
    <property type="nucleotide sequence ID" value="NZ_VOHL01000002.1"/>
</dbReference>
<evidence type="ECO:0000256" key="1">
    <source>
        <dbReference type="SAM" id="MobiDB-lite"/>
    </source>
</evidence>
<name>A0A5C5SE75_9STRE</name>
<gene>
    <name evidence="3" type="ORF">FRX57_04295</name>
</gene>
<dbReference type="Proteomes" id="UP000317430">
    <property type="component" value="Unassembled WGS sequence"/>
</dbReference>
<feature type="region of interest" description="Disordered" evidence="1">
    <location>
        <begin position="337"/>
        <end position="369"/>
    </location>
</feature>
<evidence type="ECO:0000313" key="3">
    <source>
        <dbReference type="EMBL" id="TWS98155.1"/>
    </source>
</evidence>
<evidence type="ECO:0000313" key="4">
    <source>
        <dbReference type="Proteomes" id="UP000317430"/>
    </source>
</evidence>
<accession>A0A5C5SE75</accession>
<reference evidence="3 4" key="1">
    <citation type="submission" date="2019-08" db="EMBL/GenBank/DDBJ databases">
        <authorList>
            <person name="Lei W."/>
        </authorList>
    </citation>
    <scope>NUCLEOTIDE SEQUENCE [LARGE SCALE GENOMIC DNA]</scope>
    <source>
        <strain evidence="3 4">CCUG 66496</strain>
    </source>
</reference>
<proteinExistence type="predicted"/>
<protein>
    <recommendedName>
        <fullName evidence="2">Replicative helicase loading/DNA remodeling protein DnaB N-terminal winged helix domain-containing protein</fullName>
    </recommendedName>
</protein>
<keyword evidence="4" id="KW-1185">Reference proteome</keyword>
<sequence length="385" mass="44430">MKASDTFSYLKNNYLTIDSQSLVRAYLPLMGSEAFMLYHYFVTFFDNGKGTHQFSQILNHLQVGMQKFQEALALLTALDLVVFYHDGSTYKFWLKQPLPLDDFFANGVLATLLEKRVGHSALLALTPQPPKDLVDLSKTFSEVFSDSGEIEYRPVKSKLAFDLKHFKEQMQKDGLQFANEQEDVLAIYNLSERFHLTWFSAYQLAKETAHNRFIMPKRMLAKKENEQKQSSNNLAKGEKKILEVAQSNTPEMLLSKLKKQRQAEVVSSERDLLNQLAAKQLLDEVINVVMIYSFERSQSANLNQNHVKKIVNELVYKGITRAEDALIYLRFSAYPSNQKKPKSAAREKSIPDWSNPDYKNQTSQKEKEELEAYKRKRLAELRGED</sequence>
<dbReference type="InterPro" id="IPR058660">
    <property type="entry name" value="WHD_DnaB"/>
</dbReference>
<evidence type="ECO:0000259" key="2">
    <source>
        <dbReference type="Pfam" id="PF25888"/>
    </source>
</evidence>
<dbReference type="Pfam" id="PF25888">
    <property type="entry name" value="WHD_DnaB"/>
    <property type="match status" value="1"/>
</dbReference>